<gene>
    <name evidence="5" type="ORF">A3770_11p63950</name>
</gene>
<accession>A0A5B8MU35</accession>
<evidence type="ECO:0000259" key="4">
    <source>
        <dbReference type="PROSITE" id="PS50076"/>
    </source>
</evidence>
<dbReference type="SUPFAM" id="SSF47144">
    <property type="entry name" value="HSC20 (HSCB), C-terminal oligomerisation domain"/>
    <property type="match status" value="1"/>
</dbReference>
<dbReference type="OrthoDB" id="448954at2759"/>
<keyword evidence="6" id="KW-1185">Reference proteome</keyword>
<dbReference type="Proteomes" id="UP000316726">
    <property type="component" value="Chromosome 11"/>
</dbReference>
<name>A0A5B8MU35_9CHLO</name>
<comment type="similarity">
    <text evidence="1">Belongs to the HscB family.</text>
</comment>
<dbReference type="PANTHER" id="PTHR14021">
    <property type="entry name" value="IRON-SULFUR CLUSTER CO-CHAPERONE PROTEIN HSCB"/>
    <property type="match status" value="1"/>
</dbReference>
<dbReference type="GO" id="GO:0001671">
    <property type="term" value="F:ATPase activator activity"/>
    <property type="evidence" value="ECO:0007669"/>
    <property type="project" value="InterPro"/>
</dbReference>
<evidence type="ECO:0000256" key="2">
    <source>
        <dbReference type="ARBA" id="ARBA00023186"/>
    </source>
</evidence>
<feature type="domain" description="J" evidence="4">
    <location>
        <begin position="73"/>
        <end position="147"/>
    </location>
</feature>
<sequence>MRFGPKSVARARALWSCDRAKCACTLCLATYTSQTTPLSSSSSSSSWDFLEWARSGNLLQGDEEDAVTASLPSYFHVFGVDPREFRIDLGELESRYKTLQKHLHPDKLGAKGGEELRDAGERFSAHVNEAYGTLRRPLLRANYMLEQRGVGTEEGSTMADLDFLQQVMEIRERLEGEVSGEELEELEKEINAKIEELVDEIGRLIQDDDTLLSAKELTEKLKYFENIKNEILRQK</sequence>
<evidence type="ECO:0000313" key="5">
    <source>
        <dbReference type="EMBL" id="QDZ23877.1"/>
    </source>
</evidence>
<dbReference type="GO" id="GO:0044571">
    <property type="term" value="P:[2Fe-2S] cluster assembly"/>
    <property type="evidence" value="ECO:0007669"/>
    <property type="project" value="InterPro"/>
</dbReference>
<dbReference type="GO" id="GO:0005739">
    <property type="term" value="C:mitochondrion"/>
    <property type="evidence" value="ECO:0007669"/>
    <property type="project" value="TreeGrafter"/>
</dbReference>
<dbReference type="EMBL" id="CP031044">
    <property type="protein sequence ID" value="QDZ23877.1"/>
    <property type="molecule type" value="Genomic_DNA"/>
</dbReference>
<protein>
    <submittedName>
        <fullName evidence="5">HscB iron-sulfur cluster co-chaperone-like protein</fullName>
    </submittedName>
</protein>
<evidence type="ECO:0000256" key="3">
    <source>
        <dbReference type="SAM" id="Coils"/>
    </source>
</evidence>
<dbReference type="InterPro" id="IPR009073">
    <property type="entry name" value="HscB_oligo_C"/>
</dbReference>
<dbReference type="GO" id="GO:0051259">
    <property type="term" value="P:protein complex oligomerization"/>
    <property type="evidence" value="ECO:0007669"/>
    <property type="project" value="InterPro"/>
</dbReference>
<dbReference type="SUPFAM" id="SSF46565">
    <property type="entry name" value="Chaperone J-domain"/>
    <property type="match status" value="1"/>
</dbReference>
<dbReference type="AlphaFoldDB" id="A0A5B8MU35"/>
<dbReference type="PROSITE" id="PS50076">
    <property type="entry name" value="DNAJ_2"/>
    <property type="match status" value="1"/>
</dbReference>
<keyword evidence="3" id="KW-0175">Coiled coil</keyword>
<dbReference type="InterPro" id="IPR036869">
    <property type="entry name" value="J_dom_sf"/>
</dbReference>
<dbReference type="GO" id="GO:0051087">
    <property type="term" value="F:protein-folding chaperone binding"/>
    <property type="evidence" value="ECO:0007669"/>
    <property type="project" value="InterPro"/>
</dbReference>
<dbReference type="SMART" id="SM00271">
    <property type="entry name" value="DnaJ"/>
    <property type="match status" value="1"/>
</dbReference>
<dbReference type="Gene3D" id="1.20.1280.20">
    <property type="entry name" value="HscB, C-terminal domain"/>
    <property type="match status" value="1"/>
</dbReference>
<feature type="coiled-coil region" evidence="3">
    <location>
        <begin position="164"/>
        <end position="234"/>
    </location>
</feature>
<evidence type="ECO:0000313" key="6">
    <source>
        <dbReference type="Proteomes" id="UP000316726"/>
    </source>
</evidence>
<reference evidence="5 6" key="1">
    <citation type="submission" date="2018-07" db="EMBL/GenBank/DDBJ databases">
        <title>The complete nuclear genome of the prasinophyte Chloropicon primus (CCMP1205).</title>
        <authorList>
            <person name="Pombert J.-F."/>
            <person name="Otis C."/>
            <person name="Turmel M."/>
            <person name="Lemieux C."/>
        </authorList>
    </citation>
    <scope>NUCLEOTIDE SEQUENCE [LARGE SCALE GENOMIC DNA]</scope>
    <source>
        <strain evidence="5 6">CCMP1205</strain>
    </source>
</reference>
<keyword evidence="2" id="KW-0143">Chaperone</keyword>
<dbReference type="Gene3D" id="1.10.287.110">
    <property type="entry name" value="DnaJ domain"/>
    <property type="match status" value="1"/>
</dbReference>
<proteinExistence type="inferred from homology"/>
<evidence type="ECO:0000256" key="1">
    <source>
        <dbReference type="ARBA" id="ARBA00010476"/>
    </source>
</evidence>
<dbReference type="Pfam" id="PF07743">
    <property type="entry name" value="HSCB_C"/>
    <property type="match status" value="1"/>
</dbReference>
<dbReference type="STRING" id="1764295.A0A5B8MU35"/>
<dbReference type="PANTHER" id="PTHR14021:SF15">
    <property type="entry name" value="IRON-SULFUR CLUSTER CO-CHAPERONE PROTEIN HSCB"/>
    <property type="match status" value="1"/>
</dbReference>
<dbReference type="InterPro" id="IPR001623">
    <property type="entry name" value="DnaJ_domain"/>
</dbReference>
<dbReference type="InterPro" id="IPR036386">
    <property type="entry name" value="HscB_C_sf"/>
</dbReference>
<dbReference type="InterPro" id="IPR004640">
    <property type="entry name" value="HscB"/>
</dbReference>
<organism evidence="5 6">
    <name type="scientific">Chloropicon primus</name>
    <dbReference type="NCBI Taxonomy" id="1764295"/>
    <lineage>
        <taxon>Eukaryota</taxon>
        <taxon>Viridiplantae</taxon>
        <taxon>Chlorophyta</taxon>
        <taxon>Chloropicophyceae</taxon>
        <taxon>Chloropicales</taxon>
        <taxon>Chloropicaceae</taxon>
        <taxon>Chloropicon</taxon>
    </lineage>
</organism>
<dbReference type="NCBIfam" id="TIGR00714">
    <property type="entry name" value="hscB"/>
    <property type="match status" value="1"/>
</dbReference>